<name>A0A9P7B9X9_MAUEX</name>
<comment type="subcellular location">
    <subcellularLocation>
        <location evidence="2">Nucleus</location>
    </subcellularLocation>
</comment>
<dbReference type="GO" id="GO:0006297">
    <property type="term" value="P:nucleotide-excision repair, DNA gap filling"/>
    <property type="evidence" value="ECO:0007669"/>
    <property type="project" value="TreeGrafter"/>
</dbReference>
<reference evidence="19 20" key="1">
    <citation type="submission" date="2020-11" db="EMBL/GenBank/DDBJ databases">
        <title>Kefir isolates.</title>
        <authorList>
            <person name="Marcisauskas S."/>
            <person name="Kim Y."/>
            <person name="Blasche S."/>
        </authorList>
    </citation>
    <scope>NUCLEOTIDE SEQUENCE [LARGE SCALE GENOMIC DNA]</scope>
    <source>
        <strain evidence="19 20">OG2</strain>
    </source>
</reference>
<evidence type="ECO:0000259" key="18">
    <source>
        <dbReference type="PROSITE" id="PS50172"/>
    </source>
</evidence>
<dbReference type="InterPro" id="IPR012340">
    <property type="entry name" value="NA-bd_OB-fold"/>
</dbReference>
<dbReference type="NCBIfam" id="TIGR00574">
    <property type="entry name" value="dnl1"/>
    <property type="match status" value="1"/>
</dbReference>
<dbReference type="SUPFAM" id="SSF52113">
    <property type="entry name" value="BRCT domain"/>
    <property type="match status" value="2"/>
</dbReference>
<comment type="catalytic activity">
    <reaction evidence="14 15">
        <text>ATP + (deoxyribonucleotide)n-3'-hydroxyl + 5'-phospho-(deoxyribonucleotide)m = (deoxyribonucleotide)n+m + AMP + diphosphate.</text>
        <dbReference type="EC" id="6.5.1.1"/>
    </reaction>
</comment>
<dbReference type="Gene3D" id="3.40.50.10190">
    <property type="entry name" value="BRCT domain"/>
    <property type="match status" value="2"/>
</dbReference>
<sequence length="954" mass="110418">MNFVKDNNVNEPKNIAISPDFLWLCEELFIKIDNIATKTTREPGKPLYLAYYEVINRFVNLWRTTVGNDFYPALRLILPYRDRTLFNIREVTLTKAICLWLRLPRNSPTEKKLLNWKEHASRHQKLTNFCVEEISKRRGEYAATSITKTAQKPHRITIDELNNKLDELSIERSIKDRGYKSLANSEIFQYCLQNMSFIEMKYFFDILLKNRVVGGHEHKILDCWHPDARDYLSVVSDLRIVTQRLWDPKIRLEQDDLSIRIGYTFSPQLAKKVNTSYSTVSRKLSNNFVIEEKMDGERIQLHYMDYGKETKFLSRRGTDFTHLYGENIQYETIAKYLQLDSNVKNCILDGEMVTFDKGRNIILPFGIVKSSAKDVLTKDNISSSGYSPLFVVFDLLYLNDLPLTESPLHQRKEYLSKILTPTPQHVEIINYNRCDNEILIKDSLEKAIASGSEGIVLKAYDSKYSVGSRNDSWIKIKPEYLEQFGENMDLVVMGRDPGKKDSLICGLVISQNNAHNTKDVKNDNNEITNIYSVAEDESKELNCVISFCTIANGISNDEFKEISRRTRGLWNNSDTYPPPQELLQFGSKLPLEWIKPEDSVVLEVKARSLDNASAISRKYKAGCTLFGGYCRQVRYDKDWRTCYTLEMLENDRNMKRHGRHKIEHELVSPKKRKKTRNYGILGSNPNDYGRLQKKSSIFKDLLIYVTTDYINELDGVRTTKEDLIDMVIENGGTITYNVLLKKWDLKKLRIIGSSDTMECLTLSNDGYDIISGKWVLDCVRNKRRLRLEPTHCFRVSNDLLSLAQSRVDNLQDSYTSLVDENVILEQISKYSEIVEVVKEIDHYPAIPSVLFNRRKVYVIADTEYNKIVAESEIQIKLFGGVITNSLEECNLIVVCSNYSVDIMSKVIDIRKIISKRVRISSHIPSIPYIVNNKWIEKSIEQNVQVPEEDFPYIG</sequence>
<feature type="domain" description="BRCT" evidence="18">
    <location>
        <begin position="693"/>
        <end position="792"/>
    </location>
</feature>
<evidence type="ECO:0000256" key="9">
    <source>
        <dbReference type="ARBA" id="ARBA00022840"/>
    </source>
</evidence>
<evidence type="ECO:0000256" key="4">
    <source>
        <dbReference type="ARBA" id="ARBA00022598"/>
    </source>
</evidence>
<keyword evidence="12 15" id="KW-0234">DNA repair</keyword>
<evidence type="ECO:0000256" key="6">
    <source>
        <dbReference type="ARBA" id="ARBA00022737"/>
    </source>
</evidence>
<keyword evidence="11 15" id="KW-0233">DNA recombination</keyword>
<dbReference type="CDD" id="cd07968">
    <property type="entry name" value="OBF_DNA_ligase_IV"/>
    <property type="match status" value="1"/>
</dbReference>
<keyword evidence="13" id="KW-0539">Nucleus</keyword>
<protein>
    <recommendedName>
        <fullName evidence="15">DNA ligase</fullName>
        <ecNumber evidence="15">6.5.1.1</ecNumber>
    </recommendedName>
</protein>
<keyword evidence="8 15" id="KW-0227">DNA damage</keyword>
<keyword evidence="9 15" id="KW-0067">ATP-binding</keyword>
<dbReference type="Pfam" id="PF16589">
    <property type="entry name" value="BRCT_2"/>
    <property type="match status" value="1"/>
</dbReference>
<evidence type="ECO:0000256" key="15">
    <source>
        <dbReference type="RuleBase" id="RU000617"/>
    </source>
</evidence>
<dbReference type="GO" id="GO:0005524">
    <property type="term" value="F:ATP binding"/>
    <property type="evidence" value="ECO:0007669"/>
    <property type="project" value="UniProtKB-KW"/>
</dbReference>
<dbReference type="Gene3D" id="2.40.50.140">
    <property type="entry name" value="Nucleic acid-binding proteins"/>
    <property type="match status" value="1"/>
</dbReference>
<dbReference type="GO" id="GO:0006303">
    <property type="term" value="P:double-strand break repair via nonhomologous end joining"/>
    <property type="evidence" value="ECO:0007669"/>
    <property type="project" value="TreeGrafter"/>
</dbReference>
<dbReference type="SUPFAM" id="SSF50249">
    <property type="entry name" value="Nucleic acid-binding proteins"/>
    <property type="match status" value="1"/>
</dbReference>
<comment type="caution">
    <text evidence="19">The sequence shown here is derived from an EMBL/GenBank/DDBJ whole genome shotgun (WGS) entry which is preliminary data.</text>
</comment>
<dbReference type="EMBL" id="PUHR01000080">
    <property type="protein sequence ID" value="KAG0668080.1"/>
    <property type="molecule type" value="Genomic_DNA"/>
</dbReference>
<evidence type="ECO:0000256" key="5">
    <source>
        <dbReference type="ARBA" id="ARBA00022723"/>
    </source>
</evidence>
<evidence type="ECO:0000256" key="16">
    <source>
        <dbReference type="RuleBase" id="RU004196"/>
    </source>
</evidence>
<dbReference type="InterPro" id="IPR036599">
    <property type="entry name" value="DNA_ligase_N_sf"/>
</dbReference>
<keyword evidence="10" id="KW-0460">Magnesium</keyword>
<evidence type="ECO:0000256" key="11">
    <source>
        <dbReference type="ARBA" id="ARBA00023172"/>
    </source>
</evidence>
<dbReference type="Pfam" id="PF01068">
    <property type="entry name" value="DNA_ligase_A_M"/>
    <property type="match status" value="1"/>
</dbReference>
<dbReference type="PROSITE" id="PS50172">
    <property type="entry name" value="BRCT"/>
    <property type="match status" value="2"/>
</dbReference>
<dbReference type="InterPro" id="IPR036420">
    <property type="entry name" value="BRCT_dom_sf"/>
</dbReference>
<dbReference type="CDD" id="cd07903">
    <property type="entry name" value="Adenylation_DNA_ligase_IV"/>
    <property type="match status" value="1"/>
</dbReference>
<dbReference type="InterPro" id="IPR044125">
    <property type="entry name" value="Adenylation_DNA_ligase_IV"/>
</dbReference>
<evidence type="ECO:0000313" key="20">
    <source>
        <dbReference type="Proteomes" id="UP000750334"/>
    </source>
</evidence>
<dbReference type="PANTHER" id="PTHR45997">
    <property type="entry name" value="DNA LIGASE 4"/>
    <property type="match status" value="1"/>
</dbReference>
<dbReference type="GO" id="GO:0032807">
    <property type="term" value="C:DNA ligase IV complex"/>
    <property type="evidence" value="ECO:0007669"/>
    <property type="project" value="TreeGrafter"/>
</dbReference>
<dbReference type="Proteomes" id="UP000750334">
    <property type="component" value="Unassembled WGS sequence"/>
</dbReference>
<dbReference type="Gene3D" id="1.10.3260.10">
    <property type="entry name" value="DNA ligase, ATP-dependent, N-terminal domain"/>
    <property type="match status" value="1"/>
</dbReference>
<dbReference type="EC" id="6.5.1.1" evidence="15"/>
<keyword evidence="6" id="KW-0677">Repeat</keyword>
<evidence type="ECO:0000256" key="3">
    <source>
        <dbReference type="ARBA" id="ARBA00007572"/>
    </source>
</evidence>
<dbReference type="Gene3D" id="3.30.470.30">
    <property type="entry name" value="DNA ligase/mRNA capping enzyme"/>
    <property type="match status" value="1"/>
</dbReference>
<evidence type="ECO:0000256" key="12">
    <source>
        <dbReference type="ARBA" id="ARBA00023204"/>
    </source>
</evidence>
<proteinExistence type="inferred from homology"/>
<evidence type="ECO:0000259" key="17">
    <source>
        <dbReference type="PROSITE" id="PS50160"/>
    </source>
</evidence>
<dbReference type="PANTHER" id="PTHR45997:SF1">
    <property type="entry name" value="DNA LIGASE 4"/>
    <property type="match status" value="1"/>
</dbReference>
<keyword evidence="20" id="KW-1185">Reference proteome</keyword>
<feature type="domain" description="BRCT" evidence="18">
    <location>
        <begin position="846"/>
        <end position="952"/>
    </location>
</feature>
<comment type="cofactor">
    <cofactor evidence="1">
        <name>Mg(2+)</name>
        <dbReference type="ChEBI" id="CHEBI:18420"/>
    </cofactor>
</comment>
<dbReference type="OrthoDB" id="151490at2759"/>
<evidence type="ECO:0000256" key="2">
    <source>
        <dbReference type="ARBA" id="ARBA00004123"/>
    </source>
</evidence>
<dbReference type="PROSITE" id="PS00697">
    <property type="entry name" value="DNA_LIGASE_A1"/>
    <property type="match status" value="1"/>
</dbReference>
<evidence type="ECO:0000256" key="14">
    <source>
        <dbReference type="ARBA" id="ARBA00034003"/>
    </source>
</evidence>
<dbReference type="GO" id="GO:0003910">
    <property type="term" value="F:DNA ligase (ATP) activity"/>
    <property type="evidence" value="ECO:0007669"/>
    <property type="project" value="UniProtKB-EC"/>
</dbReference>
<dbReference type="Pfam" id="PF04675">
    <property type="entry name" value="DNA_ligase_A_N"/>
    <property type="match status" value="1"/>
</dbReference>
<dbReference type="InterPro" id="IPR012308">
    <property type="entry name" value="DNA_ligase_ATP-dep_N"/>
</dbReference>
<dbReference type="GO" id="GO:0006310">
    <property type="term" value="P:DNA recombination"/>
    <property type="evidence" value="ECO:0007669"/>
    <property type="project" value="UniProtKB-KW"/>
</dbReference>
<dbReference type="InterPro" id="IPR012310">
    <property type="entry name" value="DNA_ligase_ATP-dep_cent"/>
</dbReference>
<evidence type="ECO:0000256" key="1">
    <source>
        <dbReference type="ARBA" id="ARBA00001946"/>
    </source>
</evidence>
<gene>
    <name evidence="19" type="primary">LIG4</name>
    <name evidence="19" type="ORF">C6P45_005087</name>
</gene>
<dbReference type="InterPro" id="IPR000977">
    <property type="entry name" value="DNA_ligase_ATP-dep"/>
</dbReference>
<dbReference type="GO" id="GO:0003677">
    <property type="term" value="F:DNA binding"/>
    <property type="evidence" value="ECO:0007669"/>
    <property type="project" value="InterPro"/>
</dbReference>
<evidence type="ECO:0000256" key="8">
    <source>
        <dbReference type="ARBA" id="ARBA00022763"/>
    </source>
</evidence>
<dbReference type="GO" id="GO:0071897">
    <property type="term" value="P:DNA biosynthetic process"/>
    <property type="evidence" value="ECO:0007669"/>
    <property type="project" value="InterPro"/>
</dbReference>
<organism evidence="19 20">
    <name type="scientific">Maudiozyma exigua</name>
    <name type="common">Yeast</name>
    <name type="synonym">Kazachstania exigua</name>
    <dbReference type="NCBI Taxonomy" id="34358"/>
    <lineage>
        <taxon>Eukaryota</taxon>
        <taxon>Fungi</taxon>
        <taxon>Dikarya</taxon>
        <taxon>Ascomycota</taxon>
        <taxon>Saccharomycotina</taxon>
        <taxon>Saccharomycetes</taxon>
        <taxon>Saccharomycetales</taxon>
        <taxon>Saccharomycetaceae</taxon>
        <taxon>Maudiozyma</taxon>
    </lineage>
</organism>
<evidence type="ECO:0000256" key="13">
    <source>
        <dbReference type="ARBA" id="ARBA00023242"/>
    </source>
</evidence>
<keyword evidence="7 15" id="KW-0547">Nucleotide-binding</keyword>
<comment type="similarity">
    <text evidence="3 16">Belongs to the ATP-dependent DNA ligase family.</text>
</comment>
<dbReference type="SUPFAM" id="SSF56091">
    <property type="entry name" value="DNA ligase/mRNA capping enzyme, catalytic domain"/>
    <property type="match status" value="1"/>
</dbReference>
<accession>A0A9P7B9X9</accession>
<feature type="domain" description="ATP-dependent DNA ligase family profile" evidence="17">
    <location>
        <begin position="390"/>
        <end position="513"/>
    </location>
</feature>
<evidence type="ECO:0000256" key="10">
    <source>
        <dbReference type="ARBA" id="ARBA00022842"/>
    </source>
</evidence>
<dbReference type="InterPro" id="IPR029710">
    <property type="entry name" value="LIG4"/>
</dbReference>
<dbReference type="InterPro" id="IPR016059">
    <property type="entry name" value="DNA_ligase_ATP-dep_CS"/>
</dbReference>
<dbReference type="AlphaFoldDB" id="A0A9P7B9X9"/>
<dbReference type="GO" id="GO:0046872">
    <property type="term" value="F:metal ion binding"/>
    <property type="evidence" value="ECO:0007669"/>
    <property type="project" value="UniProtKB-KW"/>
</dbReference>
<dbReference type="InterPro" id="IPR001357">
    <property type="entry name" value="BRCT_dom"/>
</dbReference>
<dbReference type="PROSITE" id="PS50160">
    <property type="entry name" value="DNA_LIGASE_A3"/>
    <property type="match status" value="1"/>
</dbReference>
<keyword evidence="5" id="KW-0479">Metal-binding</keyword>
<evidence type="ECO:0000313" key="19">
    <source>
        <dbReference type="EMBL" id="KAG0668080.1"/>
    </source>
</evidence>
<keyword evidence="4 15" id="KW-0436">Ligase</keyword>
<evidence type="ECO:0000256" key="7">
    <source>
        <dbReference type="ARBA" id="ARBA00022741"/>
    </source>
</evidence>